<organism evidence="1 2">
    <name type="scientific">Candidatus Termititenax persephonae</name>
    <dbReference type="NCBI Taxonomy" id="2218525"/>
    <lineage>
        <taxon>Bacteria</taxon>
        <taxon>Bacillati</taxon>
        <taxon>Candidatus Margulisiibacteriota</taxon>
        <taxon>Candidatus Termititenacia</taxon>
        <taxon>Candidatus Termititenacales</taxon>
        <taxon>Candidatus Termititenacaceae</taxon>
        <taxon>Candidatus Termititenax</taxon>
    </lineage>
</organism>
<gene>
    <name evidence="1" type="ORF">NO2_0852</name>
</gene>
<protein>
    <submittedName>
        <fullName evidence="1">Uncharacterized protein</fullName>
    </submittedName>
</protein>
<dbReference type="Proteomes" id="UP000275925">
    <property type="component" value="Unassembled WGS sequence"/>
</dbReference>
<name>A0A388THR6_9BACT</name>
<keyword evidence="2" id="KW-1185">Reference proteome</keyword>
<accession>A0A388THR6</accession>
<comment type="caution">
    <text evidence="1">The sequence shown here is derived from an EMBL/GenBank/DDBJ whole genome shotgun (WGS) entry which is preliminary data.</text>
</comment>
<reference evidence="1 2" key="1">
    <citation type="journal article" date="2019" name="ISME J.">
        <title>Genome analyses of uncultured TG2/ZB3 bacteria in 'Margulisbacteria' specifically attached to ectosymbiotic spirochetes of protists in the termite gut.</title>
        <authorList>
            <person name="Utami Y.D."/>
            <person name="Kuwahara H."/>
            <person name="Igai K."/>
            <person name="Murakami T."/>
            <person name="Sugaya K."/>
            <person name="Morikawa T."/>
            <person name="Nagura Y."/>
            <person name="Yuki M."/>
            <person name="Deevong P."/>
            <person name="Inoue T."/>
            <person name="Kihara K."/>
            <person name="Lo N."/>
            <person name="Yamada A."/>
            <person name="Ohkuma M."/>
            <person name="Hongoh Y."/>
        </authorList>
    </citation>
    <scope>NUCLEOTIDE SEQUENCE [LARGE SCALE GENOMIC DNA]</scope>
    <source>
        <strain evidence="1">NkOx7-02</strain>
    </source>
</reference>
<evidence type="ECO:0000313" key="2">
    <source>
        <dbReference type="Proteomes" id="UP000275925"/>
    </source>
</evidence>
<evidence type="ECO:0000313" key="1">
    <source>
        <dbReference type="EMBL" id="GBR76280.1"/>
    </source>
</evidence>
<dbReference type="AlphaFoldDB" id="A0A388THR6"/>
<dbReference type="EMBL" id="BGZO01000022">
    <property type="protein sequence ID" value="GBR76280.1"/>
    <property type="molecule type" value="Genomic_DNA"/>
</dbReference>
<proteinExistence type="predicted"/>
<sequence length="335" mass="36829">MDISKYKNVGMLNVPAYSKQFINKQTDILDSTYAFEATDEDFERVASLGGDEYDIDTAEEIALLSATAGVINVRPVEAAEMLPANDPVLMDLQLGAMLYMKKAAVSFLGGGDPAKYAVELKFITGRGNVSEADIKKFMAQGIAAAVDAEFNKVIFKVNTDTDGANVELIRKPNEYILVCDGYWGNPKEKEVKRFSASSMDALITVMRNSGSFSTTAFNIVRAQAANIPAVFLEKTGKDPRADMTAIITTFYLSPTNQTVYGAMRDVNVFYDVMRHISRDSTEATMYRMTQNAYRNAIAVLCLELSERVADDSRGRTSITLASDVVGRLQLVSLQQ</sequence>